<evidence type="ECO:0000256" key="1">
    <source>
        <dbReference type="SAM" id="MobiDB-lite"/>
    </source>
</evidence>
<evidence type="ECO:0000313" key="3">
    <source>
        <dbReference type="Proteomes" id="UP000724672"/>
    </source>
</evidence>
<protein>
    <submittedName>
        <fullName evidence="2">Uncharacterized protein</fullName>
    </submittedName>
</protein>
<keyword evidence="3" id="KW-1185">Reference proteome</keyword>
<proteinExistence type="predicted"/>
<name>A0A942UQ43_9FIRM</name>
<comment type="caution">
    <text evidence="2">The sequence shown here is derived from an EMBL/GenBank/DDBJ whole genome shotgun (WGS) entry which is preliminary data.</text>
</comment>
<dbReference type="RefSeq" id="WP_203365150.1">
    <property type="nucleotide sequence ID" value="NZ_WSFT01000013.1"/>
</dbReference>
<feature type="region of interest" description="Disordered" evidence="1">
    <location>
        <begin position="1"/>
        <end position="36"/>
    </location>
</feature>
<dbReference type="AlphaFoldDB" id="A0A942UQ43"/>
<gene>
    <name evidence="2" type="ORF">GOQ27_02060</name>
</gene>
<dbReference type="EMBL" id="WSFT01000013">
    <property type="protein sequence ID" value="MBS4537224.1"/>
    <property type="molecule type" value="Genomic_DNA"/>
</dbReference>
<sequence length="114" mass="13533">MDQKNNDVSINSNSEDKDRRKKDLSKIVDKFKSTVNPKDEDMEKLKNLADKYSDKSEDELYLEIINLNRKLSEGENKEEFIKKLKKLERLRPMLNSDQNKKLDKLMEILKSDIE</sequence>
<feature type="compositionally biased region" description="Basic and acidic residues" evidence="1">
    <location>
        <begin position="24"/>
        <end position="36"/>
    </location>
</feature>
<reference evidence="2" key="1">
    <citation type="submission" date="2019-12" db="EMBL/GenBank/DDBJ databases">
        <title>Clostridiaceae gen. nov. sp. nov., isolated from sediment in Xinjiang, China.</title>
        <authorList>
            <person name="Zhang R."/>
        </authorList>
    </citation>
    <scope>NUCLEOTIDE SEQUENCE</scope>
    <source>
        <strain evidence="2">D2Q-11</strain>
    </source>
</reference>
<evidence type="ECO:0000313" key="2">
    <source>
        <dbReference type="EMBL" id="MBS4537224.1"/>
    </source>
</evidence>
<dbReference type="Proteomes" id="UP000724672">
    <property type="component" value="Unassembled WGS sequence"/>
</dbReference>
<feature type="compositionally biased region" description="Polar residues" evidence="1">
    <location>
        <begin position="1"/>
        <end position="13"/>
    </location>
</feature>
<accession>A0A942UQ43</accession>
<organism evidence="2 3">
    <name type="scientific">Anaeromonas frigoriresistens</name>
    <dbReference type="NCBI Taxonomy" id="2683708"/>
    <lineage>
        <taxon>Bacteria</taxon>
        <taxon>Bacillati</taxon>
        <taxon>Bacillota</taxon>
        <taxon>Tissierellia</taxon>
        <taxon>Tissierellales</taxon>
        <taxon>Thermohalobacteraceae</taxon>
        <taxon>Anaeromonas</taxon>
    </lineage>
</organism>